<name>A0A1I5RLP3_9FIRM</name>
<evidence type="ECO:0000313" key="2">
    <source>
        <dbReference type="Proteomes" id="UP000182624"/>
    </source>
</evidence>
<gene>
    <name evidence="1" type="ORF">SAMN04487928_10481</name>
</gene>
<organism evidence="1 2">
    <name type="scientific">Butyrivibrio proteoclasticus</name>
    <dbReference type="NCBI Taxonomy" id="43305"/>
    <lineage>
        <taxon>Bacteria</taxon>
        <taxon>Bacillati</taxon>
        <taxon>Bacillota</taxon>
        <taxon>Clostridia</taxon>
        <taxon>Lachnospirales</taxon>
        <taxon>Lachnospiraceae</taxon>
        <taxon>Butyrivibrio</taxon>
    </lineage>
</organism>
<keyword evidence="2" id="KW-1185">Reference proteome</keyword>
<protein>
    <submittedName>
        <fullName evidence="1">Uncharacterized protein</fullName>
    </submittedName>
</protein>
<proteinExistence type="predicted"/>
<evidence type="ECO:0000313" key="1">
    <source>
        <dbReference type="EMBL" id="SFP59267.1"/>
    </source>
</evidence>
<dbReference type="PROSITE" id="PS51257">
    <property type="entry name" value="PROKAR_LIPOPROTEIN"/>
    <property type="match status" value="1"/>
</dbReference>
<sequence length="660" mass="74923">MNNRKYTKIIYRASKHFISTVLLISSTTILLSACSDSAVSDETAIGTESSQGGTVKEQSETNTITVEKEEPTVALTEDELQEFSNLLNTDEYNGFLLESYNSPEEINWDFVLEFGAGLSVQDVSENEISDYLESIGEKELYGDLFVIRKGDLADYIIQHTGLSNIADDVLSWDYVPKYDSYYKEHWAAHQNQYTCVSGEKSGNHYELRFRVNSEELPGANAGKNYGKWADRVLKMNKTSDTIVIESNAIQWDDYCDEEQTFDVELSQYDGPVHFVTYSVNPDEADITIVKDGKFLSDLYTSIYSENGTNYLKKIIAVGFFDFNCDGKDDIAVIGDSDFGKHVLLYESVHGDYPFETFADLNEEKMSEIGCDFTIAGIQKALLGEAQEGLYRSYQELYTHLAKVYSIQDDKNLFDLIYADDDNIPEFVVGCPGYWVSLVAYDDGKAHYLMNRWPYGAGGNSGYSYAPRKGIYYNGNAEYAGAIYYNTYMSKREEGELGTDYWVKDINFNDLDGDGWPSDNELQDYCEDVGSSEYHNETGKDMTEDEIKAAISLYESYEMKQISGRMDYSTFLDKLAGKEVGITEEQALTAIKNYCLEKNADLKSMIDSEDYTVYWNVESIDDTDIVVLYRSYTGTQLRYYIDRFSGSTYSKEFVPGITEEE</sequence>
<reference evidence="2" key="1">
    <citation type="submission" date="2016-10" db="EMBL/GenBank/DDBJ databases">
        <authorList>
            <person name="Varghese N."/>
            <person name="Submissions S."/>
        </authorList>
    </citation>
    <scope>NUCLEOTIDE SEQUENCE [LARGE SCALE GENOMIC DNA]</scope>
    <source>
        <strain evidence="2">P18</strain>
    </source>
</reference>
<accession>A0A1I5RLP3</accession>
<dbReference type="OrthoDB" id="1864194at2"/>
<dbReference type="Proteomes" id="UP000182624">
    <property type="component" value="Unassembled WGS sequence"/>
</dbReference>
<dbReference type="RefSeq" id="WP_143087416.1">
    <property type="nucleotide sequence ID" value="NZ_FOXO01000004.1"/>
</dbReference>
<dbReference type="AlphaFoldDB" id="A0A1I5RLP3"/>
<dbReference type="EMBL" id="FOXO01000004">
    <property type="protein sequence ID" value="SFP59267.1"/>
    <property type="molecule type" value="Genomic_DNA"/>
</dbReference>